<proteinExistence type="predicted"/>
<evidence type="ECO:0000313" key="1">
    <source>
        <dbReference type="EMBL" id="KAJ7021368.1"/>
    </source>
</evidence>
<evidence type="ECO:0000313" key="2">
    <source>
        <dbReference type="Proteomes" id="UP001218188"/>
    </source>
</evidence>
<dbReference type="Proteomes" id="UP001218188">
    <property type="component" value="Unassembled WGS sequence"/>
</dbReference>
<dbReference type="EMBL" id="JARJCM010000234">
    <property type="protein sequence ID" value="KAJ7021368.1"/>
    <property type="molecule type" value="Genomic_DNA"/>
</dbReference>
<sequence>MDLPGVLELRVNTPSLYLYPVPPLTISSDMLAATATSPAAPSICLLRGPLRGCSRQEASKWSIGLAHDICDPAKLCGSLLVWKEPLQQWRPVADTVPLTDSIYRYHLPVEITVDLSKISRRVAKFKSVTTHASAMAGRVKRRDGECWVKGVDDPLANSYIAPSAREIILGESSSILLLYFSRSPPRSLHLRRNFRPESVEDTRCLV</sequence>
<protein>
    <submittedName>
        <fullName evidence="1">Uncharacterized protein</fullName>
    </submittedName>
</protein>
<name>A0AAD6WNT0_9AGAR</name>
<comment type="caution">
    <text evidence="1">The sequence shown here is derived from an EMBL/GenBank/DDBJ whole genome shotgun (WGS) entry which is preliminary data.</text>
</comment>
<gene>
    <name evidence="1" type="ORF">C8F04DRAFT_269156</name>
</gene>
<dbReference type="AlphaFoldDB" id="A0AAD6WNT0"/>
<reference evidence="1" key="1">
    <citation type="submission" date="2023-03" db="EMBL/GenBank/DDBJ databases">
        <title>Massive genome expansion in bonnet fungi (Mycena s.s.) driven by repeated elements and novel gene families across ecological guilds.</title>
        <authorList>
            <consortium name="Lawrence Berkeley National Laboratory"/>
            <person name="Harder C.B."/>
            <person name="Miyauchi S."/>
            <person name="Viragh M."/>
            <person name="Kuo A."/>
            <person name="Thoen E."/>
            <person name="Andreopoulos B."/>
            <person name="Lu D."/>
            <person name="Skrede I."/>
            <person name="Drula E."/>
            <person name="Henrissat B."/>
            <person name="Morin E."/>
            <person name="Kohler A."/>
            <person name="Barry K."/>
            <person name="LaButti K."/>
            <person name="Morin E."/>
            <person name="Salamov A."/>
            <person name="Lipzen A."/>
            <person name="Mereny Z."/>
            <person name="Hegedus B."/>
            <person name="Baldrian P."/>
            <person name="Stursova M."/>
            <person name="Weitz H."/>
            <person name="Taylor A."/>
            <person name="Grigoriev I.V."/>
            <person name="Nagy L.G."/>
            <person name="Martin F."/>
            <person name="Kauserud H."/>
        </authorList>
    </citation>
    <scope>NUCLEOTIDE SEQUENCE</scope>
    <source>
        <strain evidence="1">CBHHK200</strain>
    </source>
</reference>
<accession>A0AAD6WNT0</accession>
<keyword evidence="2" id="KW-1185">Reference proteome</keyword>
<organism evidence="1 2">
    <name type="scientific">Mycena alexandri</name>
    <dbReference type="NCBI Taxonomy" id="1745969"/>
    <lineage>
        <taxon>Eukaryota</taxon>
        <taxon>Fungi</taxon>
        <taxon>Dikarya</taxon>
        <taxon>Basidiomycota</taxon>
        <taxon>Agaricomycotina</taxon>
        <taxon>Agaricomycetes</taxon>
        <taxon>Agaricomycetidae</taxon>
        <taxon>Agaricales</taxon>
        <taxon>Marasmiineae</taxon>
        <taxon>Mycenaceae</taxon>
        <taxon>Mycena</taxon>
    </lineage>
</organism>